<keyword evidence="7 9" id="KW-1133">Transmembrane helix</keyword>
<dbReference type="PANTHER" id="PTHR42770:SF4">
    <property type="entry name" value="ARGININE_ORNITHINE ANTIPORTER-RELATED"/>
    <property type="match status" value="1"/>
</dbReference>
<dbReference type="InterPro" id="IPR002293">
    <property type="entry name" value="AA/rel_permease1"/>
</dbReference>
<dbReference type="Gene3D" id="1.20.1740.10">
    <property type="entry name" value="Amino acid/polyamine transporter I"/>
    <property type="match status" value="1"/>
</dbReference>
<protein>
    <submittedName>
        <fullName evidence="10">Arginine-ornithine antiporter</fullName>
    </submittedName>
</protein>
<gene>
    <name evidence="10" type="ORF">NIES2119_12345</name>
</gene>
<dbReference type="GO" id="GO:0005886">
    <property type="term" value="C:plasma membrane"/>
    <property type="evidence" value="ECO:0007669"/>
    <property type="project" value="UniProtKB-SubCell"/>
</dbReference>
<feature type="transmembrane region" description="Helical" evidence="9">
    <location>
        <begin position="134"/>
        <end position="152"/>
    </location>
</feature>
<keyword evidence="3" id="KW-0813">Transport</keyword>
<dbReference type="OrthoDB" id="9762947at2"/>
<evidence type="ECO:0000313" key="10">
    <source>
        <dbReference type="EMBL" id="OKH37926.1"/>
    </source>
</evidence>
<feature type="transmembrane region" description="Helical" evidence="9">
    <location>
        <begin position="365"/>
        <end position="386"/>
    </location>
</feature>
<evidence type="ECO:0000256" key="5">
    <source>
        <dbReference type="ARBA" id="ARBA00022692"/>
    </source>
</evidence>
<keyword evidence="8 9" id="KW-0472">Membrane</keyword>
<dbReference type="InterPro" id="IPR050367">
    <property type="entry name" value="APC_superfamily"/>
</dbReference>
<feature type="transmembrane region" description="Helical" evidence="9">
    <location>
        <begin position="428"/>
        <end position="445"/>
    </location>
</feature>
<feature type="transmembrane region" description="Helical" evidence="9">
    <location>
        <begin position="240"/>
        <end position="263"/>
    </location>
</feature>
<evidence type="ECO:0000256" key="4">
    <source>
        <dbReference type="ARBA" id="ARBA00022475"/>
    </source>
</evidence>
<proteinExistence type="inferred from homology"/>
<feature type="transmembrane region" description="Helical" evidence="9">
    <location>
        <begin position="406"/>
        <end position="422"/>
    </location>
</feature>
<feature type="transmembrane region" description="Helical" evidence="9">
    <location>
        <begin position="291"/>
        <end position="319"/>
    </location>
</feature>
<evidence type="ECO:0000256" key="9">
    <source>
        <dbReference type="SAM" id="Phobius"/>
    </source>
</evidence>
<dbReference type="RefSeq" id="WP_073593767.1">
    <property type="nucleotide sequence ID" value="NZ_MRCE01000010.1"/>
</dbReference>
<evidence type="ECO:0000256" key="8">
    <source>
        <dbReference type="ARBA" id="ARBA00023136"/>
    </source>
</evidence>
<keyword evidence="4" id="KW-1003">Cell membrane</keyword>
<feature type="transmembrane region" description="Helical" evidence="9">
    <location>
        <begin position="204"/>
        <end position="228"/>
    </location>
</feature>
<dbReference type="AlphaFoldDB" id="A0A1U7IL62"/>
<comment type="subcellular location">
    <subcellularLocation>
        <location evidence="1">Cell membrane</location>
        <topology evidence="1">Multi-pass membrane protein</topology>
    </subcellularLocation>
</comment>
<organism evidence="10 11">
    <name type="scientific">[Phormidium ambiguum] IAM M-71</name>
    <dbReference type="NCBI Taxonomy" id="454136"/>
    <lineage>
        <taxon>Bacteria</taxon>
        <taxon>Bacillati</taxon>
        <taxon>Cyanobacteriota</taxon>
        <taxon>Cyanophyceae</taxon>
        <taxon>Oscillatoriophycideae</taxon>
        <taxon>Aerosakkonematales</taxon>
        <taxon>Aerosakkonemataceae</taxon>
        <taxon>Floridanema</taxon>
    </lineage>
</organism>
<dbReference type="NCBIfam" id="TIGR00905">
    <property type="entry name" value="2A0302"/>
    <property type="match status" value="1"/>
</dbReference>
<evidence type="ECO:0000256" key="6">
    <source>
        <dbReference type="ARBA" id="ARBA00022970"/>
    </source>
</evidence>
<comment type="similarity">
    <text evidence="2">Belongs to the amino acid-polyamine-organocation (APC) superfamily. Basic amino acid/polyamine antiporter (APA) (TC 2.A.3.2) family.</text>
</comment>
<feature type="transmembrane region" description="Helical" evidence="9">
    <location>
        <begin position="47"/>
        <end position="72"/>
    </location>
</feature>
<dbReference type="EMBL" id="MRCE01000010">
    <property type="protein sequence ID" value="OKH37926.1"/>
    <property type="molecule type" value="Genomic_DNA"/>
</dbReference>
<evidence type="ECO:0000313" key="11">
    <source>
        <dbReference type="Proteomes" id="UP000185860"/>
    </source>
</evidence>
<dbReference type="Proteomes" id="UP000185860">
    <property type="component" value="Unassembled WGS sequence"/>
</dbReference>
<dbReference type="GO" id="GO:0006865">
    <property type="term" value="P:amino acid transport"/>
    <property type="evidence" value="ECO:0007669"/>
    <property type="project" value="UniProtKB-KW"/>
</dbReference>
<accession>A0A1U7IL62</accession>
<feature type="transmembrane region" description="Helical" evidence="9">
    <location>
        <begin position="21"/>
        <end position="41"/>
    </location>
</feature>
<evidence type="ECO:0000256" key="1">
    <source>
        <dbReference type="ARBA" id="ARBA00004651"/>
    </source>
</evidence>
<sequence length="483" mass="52177">MASTTANDTTSTKQTLTVWSLTALVVGSMVGAGIFTLPAAFGRATGILGALLAWAIAGVGMLMLAFVFQTLAQRKPDLDSGVFAYAQAGFGNYLGFLAALAFWVSSCIGNVSYFVLIKSTLGEFFPIFGDGNTVPAVIVASIILWIFHFMILRGIKQAAGLNTIVTIAKIVPILIFVLILLFAFKADVFAANFWGGQGYEAESLFSQVRSTMLVTVFVFIGIEGASVYSRYAEKRSDVGVATVLGFLGVLCLLIMVTVLPFGILPRAELATLRNPSMAGALEFVVGRWGNVFISIGLLISVMGAYLAWTLFASEVPFMAAKSDLMPRFLAKENAQKVPSASLWLTNIIIQTFLIITLFAQNAFTLALELTSSMSLIPYLLVAAFGLKLALSRETYEGNSRKRNRDLAIALIATLYSILMLYAGGLEKVLLSALILVPGTILFFMARREQNRKIFTFGEWFIFSVTVIAALSAFFALATGRIAI</sequence>
<dbReference type="PIRSF" id="PIRSF006060">
    <property type="entry name" value="AA_transporter"/>
    <property type="match status" value="1"/>
</dbReference>
<feature type="transmembrane region" description="Helical" evidence="9">
    <location>
        <begin position="457"/>
        <end position="477"/>
    </location>
</feature>
<dbReference type="InterPro" id="IPR004754">
    <property type="entry name" value="Amino_acid_antiprt"/>
</dbReference>
<keyword evidence="5 9" id="KW-0812">Transmembrane</keyword>
<name>A0A1U7IL62_9CYAN</name>
<dbReference type="GO" id="GO:0022857">
    <property type="term" value="F:transmembrane transporter activity"/>
    <property type="evidence" value="ECO:0007669"/>
    <property type="project" value="InterPro"/>
</dbReference>
<keyword evidence="6" id="KW-0029">Amino-acid transport</keyword>
<dbReference type="STRING" id="454136.NIES2119_12345"/>
<evidence type="ECO:0000256" key="7">
    <source>
        <dbReference type="ARBA" id="ARBA00022989"/>
    </source>
</evidence>
<evidence type="ECO:0000256" key="2">
    <source>
        <dbReference type="ARBA" id="ARBA00008220"/>
    </source>
</evidence>
<dbReference type="Pfam" id="PF13520">
    <property type="entry name" value="AA_permease_2"/>
    <property type="match status" value="1"/>
</dbReference>
<comment type="caution">
    <text evidence="10">The sequence shown here is derived from an EMBL/GenBank/DDBJ whole genome shotgun (WGS) entry which is preliminary data.</text>
</comment>
<dbReference type="PANTHER" id="PTHR42770">
    <property type="entry name" value="AMINO ACID TRANSPORTER-RELATED"/>
    <property type="match status" value="1"/>
</dbReference>
<feature type="transmembrane region" description="Helical" evidence="9">
    <location>
        <begin position="164"/>
        <end position="184"/>
    </location>
</feature>
<reference evidence="10 11" key="1">
    <citation type="submission" date="2016-11" db="EMBL/GenBank/DDBJ databases">
        <title>Draft Genome Sequences of Nine Cyanobacterial Strains from Diverse Habitats.</title>
        <authorList>
            <person name="Zhu T."/>
            <person name="Hou S."/>
            <person name="Lu X."/>
            <person name="Hess W.R."/>
        </authorList>
    </citation>
    <scope>NUCLEOTIDE SEQUENCE [LARGE SCALE GENOMIC DNA]</scope>
    <source>
        <strain evidence="10 11">IAM M-71</strain>
    </source>
</reference>
<feature type="transmembrane region" description="Helical" evidence="9">
    <location>
        <begin position="340"/>
        <end position="359"/>
    </location>
</feature>
<evidence type="ECO:0000256" key="3">
    <source>
        <dbReference type="ARBA" id="ARBA00022448"/>
    </source>
</evidence>